<organism evidence="2 3">
    <name type="scientific">Curvularia clavata</name>
    <dbReference type="NCBI Taxonomy" id="95742"/>
    <lineage>
        <taxon>Eukaryota</taxon>
        <taxon>Fungi</taxon>
        <taxon>Dikarya</taxon>
        <taxon>Ascomycota</taxon>
        <taxon>Pezizomycotina</taxon>
        <taxon>Dothideomycetes</taxon>
        <taxon>Pleosporomycetidae</taxon>
        <taxon>Pleosporales</taxon>
        <taxon>Pleosporineae</taxon>
        <taxon>Pleosporaceae</taxon>
        <taxon>Curvularia</taxon>
    </lineage>
</organism>
<dbReference type="VEuPathDB" id="FungiDB:yc1106_04024"/>
<evidence type="ECO:0000256" key="1">
    <source>
        <dbReference type="SAM" id="MobiDB-lite"/>
    </source>
</evidence>
<dbReference type="OrthoDB" id="3676551at2759"/>
<reference evidence="2" key="1">
    <citation type="submission" date="2021-12" db="EMBL/GenBank/DDBJ databases">
        <title>Curvularia clavata genome.</title>
        <authorList>
            <person name="Cao Y."/>
        </authorList>
    </citation>
    <scope>NUCLEOTIDE SEQUENCE</scope>
    <source>
        <strain evidence="2">Yc1106</strain>
    </source>
</reference>
<gene>
    <name evidence="2" type="ORF">yc1106_04024</name>
</gene>
<evidence type="ECO:0000313" key="3">
    <source>
        <dbReference type="Proteomes" id="UP001056012"/>
    </source>
</evidence>
<evidence type="ECO:0000313" key="2">
    <source>
        <dbReference type="EMBL" id="USP76750.1"/>
    </source>
</evidence>
<dbReference type="EMBL" id="CP089276">
    <property type="protein sequence ID" value="USP76750.1"/>
    <property type="molecule type" value="Genomic_DNA"/>
</dbReference>
<feature type="region of interest" description="Disordered" evidence="1">
    <location>
        <begin position="1"/>
        <end position="20"/>
    </location>
</feature>
<dbReference type="AlphaFoldDB" id="A0A9Q9DS72"/>
<sequence>MSSEDDISTDHDFSDEDDDDEPFSINAIIPTLAPHTSSWNDSASVLWSKDLIERGYFRATDSLLLAFTVDVGMKLYIVGGIQHSVLDILDDSGLVWTILNMVRNSLLDKVKLHGWGKGDIMASVECFFLAATTAFPSIRERFEIAFLQNIQDPRFKQLFAIEILFFCSCRNRREILRKVYRWVYGEWPESICAKKIEDIEKDLVRPPITIRQWVFNHN</sequence>
<keyword evidence="3" id="KW-1185">Reference proteome</keyword>
<protein>
    <submittedName>
        <fullName evidence="2">Uncharacterized protein</fullName>
    </submittedName>
</protein>
<dbReference type="Proteomes" id="UP001056012">
    <property type="component" value="Chromosome 3"/>
</dbReference>
<name>A0A9Q9DS72_CURCL</name>
<proteinExistence type="predicted"/>
<accession>A0A9Q9DS72</accession>